<name>A0A1M6H7S1_9FIRM</name>
<dbReference type="EMBL" id="FQZS01000019">
    <property type="protein sequence ID" value="SHJ18216.1"/>
    <property type="molecule type" value="Genomic_DNA"/>
</dbReference>
<dbReference type="GO" id="GO:0006508">
    <property type="term" value="P:proteolysis"/>
    <property type="evidence" value="ECO:0007669"/>
    <property type="project" value="InterPro"/>
</dbReference>
<sequence>MCDTLVALSNATKDNSVIFGKNSDREPNEPQIMIRVPPKKRDKNKKIKCTYIEVDGEEFTYEAILIKPHWIWGAEMGINYKGLVIGNEAVFTKEKLKSKSPLSQFFYHSGS</sequence>
<dbReference type="Proteomes" id="UP000184442">
    <property type="component" value="Unassembled WGS sequence"/>
</dbReference>
<evidence type="ECO:0000313" key="2">
    <source>
        <dbReference type="Proteomes" id="UP000184442"/>
    </source>
</evidence>
<dbReference type="PANTHER" id="PTHR12994:SF17">
    <property type="entry name" value="LD30995P"/>
    <property type="match status" value="1"/>
</dbReference>
<reference evidence="1 2" key="1">
    <citation type="submission" date="2016-11" db="EMBL/GenBank/DDBJ databases">
        <authorList>
            <person name="Jaros S."/>
            <person name="Januszkiewicz K."/>
            <person name="Wedrychowicz H."/>
        </authorList>
    </citation>
    <scope>NUCLEOTIDE SEQUENCE [LARGE SCALE GENOMIC DNA]</scope>
    <source>
        <strain evidence="1 2">DSM 19022</strain>
    </source>
</reference>
<gene>
    <name evidence="1" type="ORF">SAMN02745176_02675</name>
</gene>
<dbReference type="RefSeq" id="WP_073026678.1">
    <property type="nucleotide sequence ID" value="NZ_FQZS01000019.1"/>
</dbReference>
<organism evidence="1 2">
    <name type="scientific">Lutispora thermophila DSM 19022</name>
    <dbReference type="NCBI Taxonomy" id="1122184"/>
    <lineage>
        <taxon>Bacteria</taxon>
        <taxon>Bacillati</taxon>
        <taxon>Bacillota</taxon>
        <taxon>Clostridia</taxon>
        <taxon>Lutisporales</taxon>
        <taxon>Lutisporaceae</taxon>
        <taxon>Lutispora</taxon>
    </lineage>
</organism>
<dbReference type="InterPro" id="IPR005322">
    <property type="entry name" value="Peptidase_C69"/>
</dbReference>
<evidence type="ECO:0000313" key="1">
    <source>
        <dbReference type="EMBL" id="SHJ18216.1"/>
    </source>
</evidence>
<proteinExistence type="predicted"/>
<dbReference type="STRING" id="1122184.SAMN02745176_02675"/>
<dbReference type="AlphaFoldDB" id="A0A1M6H7S1"/>
<keyword evidence="2" id="KW-1185">Reference proteome</keyword>
<dbReference type="GO" id="GO:0016805">
    <property type="term" value="F:dipeptidase activity"/>
    <property type="evidence" value="ECO:0007669"/>
    <property type="project" value="InterPro"/>
</dbReference>
<accession>A0A1M6H7S1</accession>
<dbReference type="PANTHER" id="PTHR12994">
    <property type="entry name" value="SECERNIN"/>
    <property type="match status" value="1"/>
</dbReference>
<dbReference type="Gene3D" id="3.60.60.10">
    <property type="entry name" value="Penicillin V Acylase, Chain A"/>
    <property type="match status" value="1"/>
</dbReference>
<dbReference type="GO" id="GO:0070004">
    <property type="term" value="F:cysteine-type exopeptidase activity"/>
    <property type="evidence" value="ECO:0007669"/>
    <property type="project" value="InterPro"/>
</dbReference>
<protein>
    <submittedName>
        <fullName evidence="1">Secernin</fullName>
    </submittedName>
</protein>